<evidence type="ECO:0000256" key="4">
    <source>
        <dbReference type="ARBA" id="ARBA00022638"/>
    </source>
</evidence>
<keyword evidence="5" id="KW-1015">Disulfide bond</keyword>
<dbReference type="PRINTS" id="PR00137">
    <property type="entry name" value="LYSOZYME"/>
</dbReference>
<gene>
    <name evidence="9" type="ORF">L798_02976</name>
</gene>
<dbReference type="GO" id="GO:0042742">
    <property type="term" value="P:defense response to bacterium"/>
    <property type="evidence" value="ECO:0007669"/>
    <property type="project" value="UniProtKB-KW"/>
</dbReference>
<evidence type="ECO:0000256" key="6">
    <source>
        <dbReference type="ARBA" id="ARBA00023295"/>
    </source>
</evidence>
<dbReference type="EC" id="3.2.1.17" evidence="3"/>
<feature type="domain" description="Glycosyl hydrolases family 22 (GH22)" evidence="8">
    <location>
        <begin position="84"/>
        <end position="102"/>
    </location>
</feature>
<comment type="similarity">
    <text evidence="2 7">Belongs to the glycosyl hydrolase 22 family.</text>
</comment>
<dbReference type="InterPro" id="IPR023346">
    <property type="entry name" value="Lysozyme-like_dom_sf"/>
</dbReference>
<dbReference type="GO" id="GO:0031640">
    <property type="term" value="P:killing of cells of another organism"/>
    <property type="evidence" value="ECO:0007669"/>
    <property type="project" value="UniProtKB-KW"/>
</dbReference>
<dbReference type="Proteomes" id="UP000027135">
    <property type="component" value="Unassembled WGS sequence"/>
</dbReference>
<sequence>MVIYWSPEGGYCKVYERCELARELKEIHNISEEQIPTWVCIAQHESDFNTSAVGHVNGDGSGDHGLFQISDLYWCSPPGRGWVCGVSCADLEDDDIKDDVACARTIYRQHQRLNGDGFTAWAVYQPYCYGKVTVAKYVEGCE</sequence>
<dbReference type="PROSITE" id="PS51348">
    <property type="entry name" value="GLYCOSYL_HYDROL_F22_2"/>
    <property type="match status" value="1"/>
</dbReference>
<evidence type="ECO:0000256" key="7">
    <source>
        <dbReference type="RuleBase" id="RU004440"/>
    </source>
</evidence>
<dbReference type="InterPro" id="IPR001916">
    <property type="entry name" value="Glyco_hydro_22"/>
</dbReference>
<evidence type="ECO:0000313" key="10">
    <source>
        <dbReference type="Proteomes" id="UP000027135"/>
    </source>
</evidence>
<dbReference type="Gene3D" id="1.10.530.10">
    <property type="match status" value="1"/>
</dbReference>
<dbReference type="PANTHER" id="PTHR11407:SF63">
    <property type="entry name" value="LYSOZYME C"/>
    <property type="match status" value="1"/>
</dbReference>
<proteinExistence type="inferred from homology"/>
<dbReference type="InterPro" id="IPR019799">
    <property type="entry name" value="Glyco_hydro_22_CS"/>
</dbReference>
<dbReference type="SUPFAM" id="SSF53955">
    <property type="entry name" value="Lysozyme-like"/>
    <property type="match status" value="1"/>
</dbReference>
<dbReference type="PRINTS" id="PR00135">
    <property type="entry name" value="LYZLACT"/>
</dbReference>
<dbReference type="InterPro" id="IPR000974">
    <property type="entry name" value="Glyco_hydro_22_lys"/>
</dbReference>
<dbReference type="PROSITE" id="PS00128">
    <property type="entry name" value="GLYCOSYL_HYDROL_F22_1"/>
    <property type="match status" value="1"/>
</dbReference>
<dbReference type="InParanoid" id="A0A067RCA3"/>
<accession>A0A067RCA3</accession>
<dbReference type="CDD" id="cd16899">
    <property type="entry name" value="LYZ_C_invert"/>
    <property type="match status" value="1"/>
</dbReference>
<keyword evidence="10" id="KW-1185">Reference proteome</keyword>
<evidence type="ECO:0000256" key="3">
    <source>
        <dbReference type="ARBA" id="ARBA00012732"/>
    </source>
</evidence>
<keyword evidence="6" id="KW-0378">Hydrolase</keyword>
<keyword evidence="4" id="KW-0929">Antimicrobial</keyword>
<keyword evidence="6" id="KW-0326">Glycosidase</keyword>
<dbReference type="EMBL" id="KK852550">
    <property type="protein sequence ID" value="KDR21511.1"/>
    <property type="molecule type" value="Genomic_DNA"/>
</dbReference>
<dbReference type="STRING" id="136037.A0A067RCA3"/>
<protein>
    <recommendedName>
        <fullName evidence="3">lysozyme</fullName>
        <ecNumber evidence="3">3.2.1.17</ecNumber>
    </recommendedName>
</protein>
<feature type="non-terminal residue" evidence="9">
    <location>
        <position position="142"/>
    </location>
</feature>
<reference evidence="9 10" key="1">
    <citation type="journal article" date="2014" name="Nat. Commun.">
        <title>Molecular traces of alternative social organization in a termite genome.</title>
        <authorList>
            <person name="Terrapon N."/>
            <person name="Li C."/>
            <person name="Robertson H.M."/>
            <person name="Ji L."/>
            <person name="Meng X."/>
            <person name="Booth W."/>
            <person name="Chen Z."/>
            <person name="Childers C.P."/>
            <person name="Glastad K.M."/>
            <person name="Gokhale K."/>
            <person name="Gowin J."/>
            <person name="Gronenberg W."/>
            <person name="Hermansen R.A."/>
            <person name="Hu H."/>
            <person name="Hunt B.G."/>
            <person name="Huylmans A.K."/>
            <person name="Khalil S.M."/>
            <person name="Mitchell R.D."/>
            <person name="Munoz-Torres M.C."/>
            <person name="Mustard J.A."/>
            <person name="Pan H."/>
            <person name="Reese J.T."/>
            <person name="Scharf M.E."/>
            <person name="Sun F."/>
            <person name="Vogel H."/>
            <person name="Xiao J."/>
            <person name="Yang W."/>
            <person name="Yang Z."/>
            <person name="Yang Z."/>
            <person name="Zhou J."/>
            <person name="Zhu J."/>
            <person name="Brent C.S."/>
            <person name="Elsik C.G."/>
            <person name="Goodisman M.A."/>
            <person name="Liberles D.A."/>
            <person name="Roe R.M."/>
            <person name="Vargo E.L."/>
            <person name="Vilcinskas A."/>
            <person name="Wang J."/>
            <person name="Bornberg-Bauer E."/>
            <person name="Korb J."/>
            <person name="Zhang G."/>
            <person name="Liebig J."/>
        </authorList>
    </citation>
    <scope>NUCLEOTIDE SEQUENCE [LARGE SCALE GENOMIC DNA]</scope>
    <source>
        <tissue evidence="9">Whole organism</tissue>
    </source>
</reference>
<dbReference type="PANTHER" id="PTHR11407">
    <property type="entry name" value="LYSOZYME C"/>
    <property type="match status" value="1"/>
</dbReference>
<dbReference type="AlphaFoldDB" id="A0A067RCA3"/>
<dbReference type="FunFam" id="1.10.530.10:FF:000001">
    <property type="entry name" value="Lysozyme C"/>
    <property type="match status" value="1"/>
</dbReference>
<comment type="catalytic activity">
    <reaction evidence="1">
        <text>Hydrolysis of (1-&gt;4)-beta-linkages between N-acetylmuramic acid and N-acetyl-D-glucosamine residues in a peptidoglycan and between N-acetyl-D-glucosamine residues in chitodextrins.</text>
        <dbReference type="EC" id="3.2.1.17"/>
    </reaction>
</comment>
<dbReference type="OMA" id="IYRQHQR"/>
<evidence type="ECO:0000313" key="9">
    <source>
        <dbReference type="EMBL" id="KDR21511.1"/>
    </source>
</evidence>
<keyword evidence="4" id="KW-0081">Bacteriolytic enzyme</keyword>
<evidence type="ECO:0000256" key="2">
    <source>
        <dbReference type="ARBA" id="ARBA00010859"/>
    </source>
</evidence>
<evidence type="ECO:0000259" key="8">
    <source>
        <dbReference type="PROSITE" id="PS00128"/>
    </source>
</evidence>
<name>A0A067RCA3_ZOONE</name>
<evidence type="ECO:0000256" key="1">
    <source>
        <dbReference type="ARBA" id="ARBA00000632"/>
    </source>
</evidence>
<evidence type="ECO:0000256" key="5">
    <source>
        <dbReference type="ARBA" id="ARBA00023157"/>
    </source>
</evidence>
<dbReference type="SMART" id="SM00263">
    <property type="entry name" value="LYZ1"/>
    <property type="match status" value="1"/>
</dbReference>
<dbReference type="GO" id="GO:0003796">
    <property type="term" value="F:lysozyme activity"/>
    <property type="evidence" value="ECO:0007669"/>
    <property type="project" value="UniProtKB-EC"/>
</dbReference>
<dbReference type="Pfam" id="PF00062">
    <property type="entry name" value="Lys"/>
    <property type="match status" value="1"/>
</dbReference>
<dbReference type="eggNOG" id="ENOG502S1S1">
    <property type="taxonomic scope" value="Eukaryota"/>
</dbReference>
<dbReference type="FunCoup" id="A0A067RCA3">
    <property type="interactions" value="43"/>
</dbReference>
<organism evidence="9 10">
    <name type="scientific">Zootermopsis nevadensis</name>
    <name type="common">Dampwood termite</name>
    <dbReference type="NCBI Taxonomy" id="136037"/>
    <lineage>
        <taxon>Eukaryota</taxon>
        <taxon>Metazoa</taxon>
        <taxon>Ecdysozoa</taxon>
        <taxon>Arthropoda</taxon>
        <taxon>Hexapoda</taxon>
        <taxon>Insecta</taxon>
        <taxon>Pterygota</taxon>
        <taxon>Neoptera</taxon>
        <taxon>Polyneoptera</taxon>
        <taxon>Dictyoptera</taxon>
        <taxon>Blattodea</taxon>
        <taxon>Blattoidea</taxon>
        <taxon>Termitoidae</taxon>
        <taxon>Termopsidae</taxon>
        <taxon>Zootermopsis</taxon>
    </lineage>
</organism>